<feature type="region of interest" description="Disordered" evidence="2">
    <location>
        <begin position="122"/>
        <end position="141"/>
    </location>
</feature>
<dbReference type="STRING" id="1157962.A0A250X5U7"/>
<evidence type="ECO:0000256" key="1">
    <source>
        <dbReference type="SAM" id="Coils"/>
    </source>
</evidence>
<evidence type="ECO:0000313" key="4">
    <source>
        <dbReference type="EMBL" id="GAX78130.1"/>
    </source>
</evidence>
<feature type="domain" description="Spc7 kinetochore protein" evidence="3">
    <location>
        <begin position="654"/>
        <end position="855"/>
    </location>
</feature>
<protein>
    <recommendedName>
        <fullName evidence="3">Spc7 kinetochore protein domain-containing protein</fullName>
    </recommendedName>
</protein>
<feature type="compositionally biased region" description="Basic and acidic residues" evidence="2">
    <location>
        <begin position="19"/>
        <end position="29"/>
    </location>
</feature>
<dbReference type="PANTHER" id="PTHR16520">
    <property type="entry name" value="KINETOCHORE SCAFFOLD 1"/>
    <property type="match status" value="1"/>
</dbReference>
<dbReference type="GO" id="GO:0005634">
    <property type="term" value="C:nucleus"/>
    <property type="evidence" value="ECO:0007669"/>
    <property type="project" value="TreeGrafter"/>
</dbReference>
<name>A0A250X5U7_9CHLO</name>
<keyword evidence="5" id="KW-1185">Reference proteome</keyword>
<evidence type="ECO:0000259" key="3">
    <source>
        <dbReference type="Pfam" id="PF08317"/>
    </source>
</evidence>
<feature type="region of interest" description="Disordered" evidence="2">
    <location>
        <begin position="1"/>
        <end position="34"/>
    </location>
</feature>
<dbReference type="Proteomes" id="UP000232323">
    <property type="component" value="Unassembled WGS sequence"/>
</dbReference>
<dbReference type="Pfam" id="PF08317">
    <property type="entry name" value="Spc7"/>
    <property type="match status" value="1"/>
</dbReference>
<feature type="coiled-coil region" evidence="1">
    <location>
        <begin position="855"/>
        <end position="903"/>
    </location>
</feature>
<dbReference type="InterPro" id="IPR037388">
    <property type="entry name" value="Blinkin"/>
</dbReference>
<dbReference type="InterPro" id="IPR013253">
    <property type="entry name" value="Spc7_domain"/>
</dbReference>
<keyword evidence="1" id="KW-0175">Coiled coil</keyword>
<accession>A0A250X5U7</accession>
<evidence type="ECO:0000256" key="2">
    <source>
        <dbReference type="SAM" id="MobiDB-lite"/>
    </source>
</evidence>
<dbReference type="GO" id="GO:0008608">
    <property type="term" value="P:attachment of spindle microtubules to kinetochore"/>
    <property type="evidence" value="ECO:0007669"/>
    <property type="project" value="InterPro"/>
</dbReference>
<dbReference type="EMBL" id="BEGY01000030">
    <property type="protein sequence ID" value="GAX78130.1"/>
    <property type="molecule type" value="Genomic_DNA"/>
</dbReference>
<dbReference type="OrthoDB" id="534647at2759"/>
<sequence>MSQNISGPTPTTILRKRANKENEERESRKTKLRGRRVSFAPDDELETMHLYKKDKNQRLDDTDELLANTAVPYNSVVAHDGGVSACMQSPAPLTQMNIEISPMNTPLSMDLTNISLPAQPLPAEATGSPETSPVEFRHPSSQASLEYTRNITGGVPALSTLVEEDEDCLIEPKASSMSGAGESPTSGLLSPLSPFLVKEMRLDGERIMEGTPIHDDTEDLKNKWGFTPGAEDTLDASHGRRVMGDATYNNVYGNATTTGNVIMQSIKSSSHPVLGPQAILQIQRQHGNSNSMIAPNQQQVLAAGGGALRRRQTLPAEMTLKLLEEEELHHNASWQGDKHVAGHASVASNKITSALMSTSYNESTAGMWAPSPIALVGSYNTGAIPHAAGTTTLMPNTANTPAAINFTTQLLADTSRSHIDRTLQPLTFDRKLDAGAPGFISDPTVASSSALMGLFSQRNQHNNFLDMQSPQPFAGDGGMKTVLPPALTPTGMNFEPAPVASQHSLPRPLTHATRNSSFLVDPSLTLDDFALPPELPTNQQDLPNPSLSSQLIGSLYSMQQYNALYETVGTPLPSLPQMQEGLHHQQNFSFPHARSPILIPPARVIKQGNFSIAPQVPQISIPQHGHSVANLQQAMQQQQLSLAQSALLKQNPSMPQISFQEFLQVVEVRFLDDMRRRASLLQPPLVDLEQASSTQDSTQSLHTTTQSSAELLEALHVSGPRAVLSRKMVELLAERVEEVQARVTQAEAAMAKSNPEVFATVQRADTSDLARLRDQMKLLKRVCRLRTMMSWKQQRIQFEQELGLAHRGGMSFLQTELEVMEASLQTSQKLEEDLQSLHFTLAMQAQQQMSRRKALQDLKHKHAAQMRQLLELQASNKERSMRKLAVEEKLKELRARYESSLQDKLIKQRHLQSLQSQEVLQLTPSRGSRQAPAVVHTLMTQLMQQQEHLQVLQGLLGVQIDARGMRGGRGFQLRIMDQFSIQVDPLPNVASAVSSESFTMKAQLLHADGRSSLCSDLWQQAGHLFQGALWEVTASLDQLPSTLTVATAQLTMLSAAVTGLEAVMLSTPLLTSVKLVGGAEGGLTNAALELEFIEVKQVGIKVSLLMPFKAALLPSMDLKFMTNGSQLSSVKCVASRLGTQTTQSRIPSIESSINQVVTRAVSHCFKLHDTCLEVEAVLQAATY</sequence>
<dbReference type="GO" id="GO:0034501">
    <property type="term" value="P:protein localization to kinetochore"/>
    <property type="evidence" value="ECO:0007669"/>
    <property type="project" value="InterPro"/>
</dbReference>
<proteinExistence type="predicted"/>
<dbReference type="AlphaFoldDB" id="A0A250X5U7"/>
<comment type="caution">
    <text evidence="4">The sequence shown here is derived from an EMBL/GenBank/DDBJ whole genome shotgun (WGS) entry which is preliminary data.</text>
</comment>
<dbReference type="PANTHER" id="PTHR16520:SF3">
    <property type="entry name" value="KINETOCHORE SCAFFOLD 1"/>
    <property type="match status" value="1"/>
</dbReference>
<feature type="compositionally biased region" description="Polar residues" evidence="2">
    <location>
        <begin position="1"/>
        <end position="12"/>
    </location>
</feature>
<reference evidence="4 5" key="1">
    <citation type="submission" date="2017-08" db="EMBL/GenBank/DDBJ databases">
        <title>Acidophilic green algal genome provides insights into adaptation to an acidic environment.</title>
        <authorList>
            <person name="Hirooka S."/>
            <person name="Hirose Y."/>
            <person name="Kanesaki Y."/>
            <person name="Higuchi S."/>
            <person name="Fujiwara T."/>
            <person name="Onuma R."/>
            <person name="Era A."/>
            <person name="Ohbayashi R."/>
            <person name="Uzuka A."/>
            <person name="Nozaki H."/>
            <person name="Yoshikawa H."/>
            <person name="Miyagishima S.Y."/>
        </authorList>
    </citation>
    <scope>NUCLEOTIDE SEQUENCE [LARGE SCALE GENOMIC DNA]</scope>
    <source>
        <strain evidence="4 5">NIES-2499</strain>
    </source>
</reference>
<evidence type="ECO:0000313" key="5">
    <source>
        <dbReference type="Proteomes" id="UP000232323"/>
    </source>
</evidence>
<organism evidence="4 5">
    <name type="scientific">Chlamydomonas eustigma</name>
    <dbReference type="NCBI Taxonomy" id="1157962"/>
    <lineage>
        <taxon>Eukaryota</taxon>
        <taxon>Viridiplantae</taxon>
        <taxon>Chlorophyta</taxon>
        <taxon>core chlorophytes</taxon>
        <taxon>Chlorophyceae</taxon>
        <taxon>CS clade</taxon>
        <taxon>Chlamydomonadales</taxon>
        <taxon>Chlamydomonadaceae</taxon>
        <taxon>Chlamydomonas</taxon>
    </lineage>
</organism>
<gene>
    <name evidence="4" type="ORF">CEUSTIGMA_g5572.t1</name>
</gene>